<feature type="domain" description="Glycosyl hydrolase family 30 TIM-barrel" evidence="5">
    <location>
        <begin position="96"/>
        <end position="428"/>
    </location>
</feature>
<evidence type="ECO:0000313" key="8">
    <source>
        <dbReference type="Proteomes" id="UP000199421"/>
    </source>
</evidence>
<evidence type="ECO:0000256" key="3">
    <source>
        <dbReference type="ARBA" id="ARBA00022801"/>
    </source>
</evidence>
<dbReference type="Gene3D" id="2.60.40.1180">
    <property type="entry name" value="Golgi alpha-mannosidase II"/>
    <property type="match status" value="1"/>
</dbReference>
<feature type="domain" description="Glycosyl hydrolase family 30 beta sandwich" evidence="6">
    <location>
        <begin position="431"/>
        <end position="490"/>
    </location>
</feature>
<dbReference type="GO" id="GO:0016020">
    <property type="term" value="C:membrane"/>
    <property type="evidence" value="ECO:0007669"/>
    <property type="project" value="GOC"/>
</dbReference>
<protein>
    <submittedName>
        <fullName evidence="7">Glucosylceramidase</fullName>
    </submittedName>
</protein>
<evidence type="ECO:0000259" key="5">
    <source>
        <dbReference type="Pfam" id="PF02055"/>
    </source>
</evidence>
<keyword evidence="3 4" id="KW-0378">Hydrolase</keyword>
<dbReference type="STRING" id="407022.SAMN05661044_05283"/>
<keyword evidence="2" id="KW-0732">Signal</keyword>
<evidence type="ECO:0000313" key="7">
    <source>
        <dbReference type="EMBL" id="SEM46998.1"/>
    </source>
</evidence>
<dbReference type="GO" id="GO:0006680">
    <property type="term" value="P:glucosylceramide catabolic process"/>
    <property type="evidence" value="ECO:0007669"/>
    <property type="project" value="TreeGrafter"/>
</dbReference>
<organism evidence="7 8">
    <name type="scientific">Olivibacter domesticus</name>
    <name type="common">Pseudosphingobacterium domesticum</name>
    <dbReference type="NCBI Taxonomy" id="407022"/>
    <lineage>
        <taxon>Bacteria</taxon>
        <taxon>Pseudomonadati</taxon>
        <taxon>Bacteroidota</taxon>
        <taxon>Sphingobacteriia</taxon>
        <taxon>Sphingobacteriales</taxon>
        <taxon>Sphingobacteriaceae</taxon>
        <taxon>Olivibacter</taxon>
    </lineage>
</organism>
<keyword evidence="4" id="KW-0326">Glycosidase</keyword>
<evidence type="ECO:0000256" key="1">
    <source>
        <dbReference type="ARBA" id="ARBA00005382"/>
    </source>
</evidence>
<dbReference type="InterPro" id="IPR033452">
    <property type="entry name" value="GH30_C"/>
</dbReference>
<accession>A0A1H7YNX2</accession>
<evidence type="ECO:0000256" key="2">
    <source>
        <dbReference type="ARBA" id="ARBA00022729"/>
    </source>
</evidence>
<dbReference type="PANTHER" id="PTHR11069">
    <property type="entry name" value="GLUCOSYLCERAMIDASE"/>
    <property type="match status" value="1"/>
</dbReference>
<gene>
    <name evidence="7" type="ORF">SAMN05661044_05283</name>
</gene>
<proteinExistence type="inferred from homology"/>
<dbReference type="EMBL" id="FOAF01000013">
    <property type="protein sequence ID" value="SEM46998.1"/>
    <property type="molecule type" value="Genomic_DNA"/>
</dbReference>
<dbReference type="InterPro" id="IPR017853">
    <property type="entry name" value="GH"/>
</dbReference>
<dbReference type="Pfam" id="PF17189">
    <property type="entry name" value="Glyco_hydro_30C"/>
    <property type="match status" value="1"/>
</dbReference>
<keyword evidence="8" id="KW-1185">Reference proteome</keyword>
<dbReference type="Pfam" id="PF02055">
    <property type="entry name" value="Glyco_hydro_30"/>
    <property type="match status" value="1"/>
</dbReference>
<sequence length="492" mass="54022">MLSFYLGLFNNFMMRFNIQYFVFLLILPFFACKNVNSNADGGQQVAGQVPGAITYYLTKGDKTALLEKQSATPDFSKERREGPTIKVNEAQVFQEIDGFGYTLTGGSADLIASLPANKQDSLINELFGASEKAIGVNYLRISIGASDLSASTFTYDEVPKGQTDVELKQFSIDVERQTLIPVLKKIVSVNPSIKILGSPWTAPTWMKTNGAFKGGSLKKEYYKTYAQYLAKYIQAMQAEGIIIDAITPQNEPLHDGNNPSMYMEAEDQAVFIKTALGPVFKETKIDAKIIVYDHNADKPEYPMEILADKDAAQFVDGSAFHLYGGNIEALSKVHAAYPDKHLYFTEQWVGGPGNFPEDLKWHVSTLIVGATRNWSRNVLEWNLAADAHYNPHTPDGGCTSCLGAVTVQDGEVSRNVAYYIIGHASKFVPTGSKRIDSNLAEGLPNVAFLTPDGRKVLIVVNNTDSDQTFNIENAGKQASIDLVAGAVATFIW</sequence>
<evidence type="ECO:0000256" key="4">
    <source>
        <dbReference type="RuleBase" id="RU361188"/>
    </source>
</evidence>
<dbReference type="Gene3D" id="3.20.20.80">
    <property type="entry name" value="Glycosidases"/>
    <property type="match status" value="1"/>
</dbReference>
<dbReference type="AlphaFoldDB" id="A0A1H7YNX2"/>
<dbReference type="Proteomes" id="UP000199421">
    <property type="component" value="Unassembled WGS sequence"/>
</dbReference>
<dbReference type="GO" id="GO:0004348">
    <property type="term" value="F:glucosylceramidase activity"/>
    <property type="evidence" value="ECO:0007669"/>
    <property type="project" value="InterPro"/>
</dbReference>
<dbReference type="RefSeq" id="WP_238383893.1">
    <property type="nucleotide sequence ID" value="NZ_FOAF01000013.1"/>
</dbReference>
<dbReference type="InterPro" id="IPR033453">
    <property type="entry name" value="Glyco_hydro_30_TIM-barrel"/>
</dbReference>
<reference evidence="8" key="1">
    <citation type="submission" date="2016-10" db="EMBL/GenBank/DDBJ databases">
        <authorList>
            <person name="Varghese N."/>
            <person name="Submissions S."/>
        </authorList>
    </citation>
    <scope>NUCLEOTIDE SEQUENCE [LARGE SCALE GENOMIC DNA]</scope>
    <source>
        <strain evidence="8">DSM 18733</strain>
    </source>
</reference>
<dbReference type="InterPro" id="IPR013780">
    <property type="entry name" value="Glyco_hydro_b"/>
</dbReference>
<name>A0A1H7YNX2_OLID1</name>
<dbReference type="SUPFAM" id="SSF51445">
    <property type="entry name" value="(Trans)glycosidases"/>
    <property type="match status" value="1"/>
</dbReference>
<dbReference type="PANTHER" id="PTHR11069:SF23">
    <property type="entry name" value="LYSOSOMAL ACID GLUCOSYLCERAMIDASE"/>
    <property type="match status" value="1"/>
</dbReference>
<evidence type="ECO:0000259" key="6">
    <source>
        <dbReference type="Pfam" id="PF17189"/>
    </source>
</evidence>
<dbReference type="InterPro" id="IPR001139">
    <property type="entry name" value="Glyco_hydro_30"/>
</dbReference>
<comment type="similarity">
    <text evidence="1 4">Belongs to the glycosyl hydrolase 30 family.</text>
</comment>